<organism evidence="4 5">
    <name type="scientific">Daphnia magna</name>
    <dbReference type="NCBI Taxonomy" id="35525"/>
    <lineage>
        <taxon>Eukaryota</taxon>
        <taxon>Metazoa</taxon>
        <taxon>Ecdysozoa</taxon>
        <taxon>Arthropoda</taxon>
        <taxon>Crustacea</taxon>
        <taxon>Branchiopoda</taxon>
        <taxon>Diplostraca</taxon>
        <taxon>Cladocera</taxon>
        <taxon>Anomopoda</taxon>
        <taxon>Daphniidae</taxon>
        <taxon>Daphnia</taxon>
    </lineage>
</organism>
<dbReference type="Gene3D" id="1.10.510.10">
    <property type="entry name" value="Transferase(Phosphotransferase) domain 1"/>
    <property type="match status" value="1"/>
</dbReference>
<dbReference type="SUPFAM" id="SSF56112">
    <property type="entry name" value="Protein kinase-like (PK-like)"/>
    <property type="match status" value="1"/>
</dbReference>
<keyword evidence="1" id="KW-0547">Nucleotide-binding</keyword>
<gene>
    <name evidence="4" type="ORF">OUZ56_006570</name>
</gene>
<reference evidence="4 5" key="1">
    <citation type="journal article" date="2023" name="Nucleic Acids Res.">
        <title>The hologenome of Daphnia magna reveals possible DNA methylation and microbiome-mediated evolution of the host genome.</title>
        <authorList>
            <person name="Chaturvedi A."/>
            <person name="Li X."/>
            <person name="Dhandapani V."/>
            <person name="Marshall H."/>
            <person name="Kissane S."/>
            <person name="Cuenca-Cambronero M."/>
            <person name="Asole G."/>
            <person name="Calvet F."/>
            <person name="Ruiz-Romero M."/>
            <person name="Marangio P."/>
            <person name="Guigo R."/>
            <person name="Rago D."/>
            <person name="Mirbahai L."/>
            <person name="Eastwood N."/>
            <person name="Colbourne J.K."/>
            <person name="Zhou J."/>
            <person name="Mallon E."/>
            <person name="Orsini L."/>
        </authorList>
    </citation>
    <scope>NUCLEOTIDE SEQUENCE [LARGE SCALE GENOMIC DNA]</scope>
    <source>
        <strain evidence="4">LRV0_1</strain>
    </source>
</reference>
<dbReference type="InterPro" id="IPR011009">
    <property type="entry name" value="Kinase-like_dom_sf"/>
</dbReference>
<dbReference type="InterPro" id="IPR045133">
    <property type="entry name" value="IRE1/2-like"/>
</dbReference>
<sequence length="325" mass="37173">MPGLDVGKIWLDKTERRLLLGRGQFSHVHRGKLNGSKEVAIKWIVVENQPEAGYNQIAAIKQDTQRSKREDEALRQLDHPNIIKLLHVEEENSIKYFALELCAATLHQYCMRRYNGPMPPVAVVLLHIVRGLRHVHCKGFAHRNIEPKNILISKSFPTRILLSDFGLSKSVSNLSGSYSVSQDRSINQDGQLLWLAPELLDNPDDQGFSEKRGSIASDTFSAGCVFFFYLTLGWHPFGSRLDSIYMNILNGKPVILRYLPEEQHRFKSTIEAMILKKPEDRISLEQVENNLQEIIGPYLFEPETESIRIPDDGEDGQDERPDWLM</sequence>
<dbReference type="PROSITE" id="PS00107">
    <property type="entry name" value="PROTEIN_KINASE_ATP"/>
    <property type="match status" value="1"/>
</dbReference>
<feature type="region of interest" description="Disordered" evidence="2">
    <location>
        <begin position="306"/>
        <end position="325"/>
    </location>
</feature>
<keyword evidence="1" id="KW-0067">ATP-binding</keyword>
<protein>
    <recommendedName>
        <fullName evidence="3">Protein kinase domain-containing protein</fullName>
    </recommendedName>
</protein>
<proteinExistence type="predicted"/>
<dbReference type="PANTHER" id="PTHR13954">
    <property type="entry name" value="IRE1-RELATED"/>
    <property type="match status" value="1"/>
</dbReference>
<dbReference type="InterPro" id="IPR000719">
    <property type="entry name" value="Prot_kinase_dom"/>
</dbReference>
<keyword evidence="5" id="KW-1185">Reference proteome</keyword>
<accession>A0ABQ9YWJ1</accession>
<evidence type="ECO:0000313" key="5">
    <source>
        <dbReference type="Proteomes" id="UP001234178"/>
    </source>
</evidence>
<dbReference type="EMBL" id="JAOYFB010000001">
    <property type="protein sequence ID" value="KAK4004848.1"/>
    <property type="molecule type" value="Genomic_DNA"/>
</dbReference>
<feature type="binding site" evidence="1">
    <location>
        <position position="42"/>
    </location>
    <ligand>
        <name>ATP</name>
        <dbReference type="ChEBI" id="CHEBI:30616"/>
    </ligand>
</feature>
<dbReference type="InterPro" id="IPR017441">
    <property type="entry name" value="Protein_kinase_ATP_BS"/>
</dbReference>
<feature type="domain" description="Protein kinase" evidence="3">
    <location>
        <begin position="14"/>
        <end position="299"/>
    </location>
</feature>
<comment type="caution">
    <text evidence="4">The sequence shown here is derived from an EMBL/GenBank/DDBJ whole genome shotgun (WGS) entry which is preliminary data.</text>
</comment>
<name>A0ABQ9YWJ1_9CRUS</name>
<dbReference type="PANTHER" id="PTHR13954:SF6">
    <property type="entry name" value="NON-SPECIFIC SERINE_THREONINE PROTEIN KINASE"/>
    <property type="match status" value="1"/>
</dbReference>
<evidence type="ECO:0000259" key="3">
    <source>
        <dbReference type="PROSITE" id="PS50011"/>
    </source>
</evidence>
<dbReference type="Pfam" id="PF00069">
    <property type="entry name" value="Pkinase"/>
    <property type="match status" value="1"/>
</dbReference>
<evidence type="ECO:0000313" key="4">
    <source>
        <dbReference type="EMBL" id="KAK4004848.1"/>
    </source>
</evidence>
<evidence type="ECO:0000256" key="1">
    <source>
        <dbReference type="PROSITE-ProRule" id="PRU10141"/>
    </source>
</evidence>
<dbReference type="PROSITE" id="PS50011">
    <property type="entry name" value="PROTEIN_KINASE_DOM"/>
    <property type="match status" value="1"/>
</dbReference>
<dbReference type="Proteomes" id="UP001234178">
    <property type="component" value="Unassembled WGS sequence"/>
</dbReference>
<evidence type="ECO:0000256" key="2">
    <source>
        <dbReference type="SAM" id="MobiDB-lite"/>
    </source>
</evidence>